<keyword evidence="1" id="KW-0436">Ligase</keyword>
<dbReference type="PANTHER" id="PTHR11659:SF0">
    <property type="entry name" value="GLUTAMYL-TRNA(GLN) AMIDOTRANSFERASE SUBUNIT B, MITOCHONDRIAL"/>
    <property type="match status" value="1"/>
</dbReference>
<feature type="domain" description="Asn/Gln amidotransferase" evidence="6">
    <location>
        <begin position="149"/>
        <end position="255"/>
    </location>
</feature>
<dbReference type="Proteomes" id="UP000034119">
    <property type="component" value="Unassembled WGS sequence"/>
</dbReference>
<keyword evidence="8" id="KW-0808">Transferase</keyword>
<keyword evidence="4" id="KW-0648">Protein biosynthesis</keyword>
<feature type="domain" description="Aspartyl/Glutamyl-tRNA(Gln) amidotransferase subunit B/E catalytic" evidence="7">
    <location>
        <begin position="2"/>
        <end position="108"/>
    </location>
</feature>
<sequence length="259" mass="29142">MVTHHKISDADMEKGSMRLEANISLKEEGAKELPPYKVELKNINSFAFLKSALEFEIKRQEEILRGGAKVLQETRGYDSKKGETFSQRVKEEAFDYRYFPEPDIPPLTGKSLKGGEEVPSLSSVKEEYQKMGLPENYVKVFLADRQLAEVFAELKDLISPKEAANIIVNKRFGDPKKVAASELAAAYKVKEEKTVLSEEEMRKVAEKVLLDNPGPVSDYAKGQQNARQFLFGKLMKEAAGKIDPKSGQRVLQELLDART</sequence>
<dbReference type="GO" id="GO:0005524">
    <property type="term" value="F:ATP binding"/>
    <property type="evidence" value="ECO:0007669"/>
    <property type="project" value="UniProtKB-KW"/>
</dbReference>
<keyword evidence="2" id="KW-0547">Nucleotide-binding</keyword>
<proteinExistence type="predicted"/>
<evidence type="ECO:0000259" key="7">
    <source>
        <dbReference type="Pfam" id="PF02934"/>
    </source>
</evidence>
<dbReference type="GO" id="GO:0070681">
    <property type="term" value="P:glutaminyl-tRNAGln biosynthesis via transamidation"/>
    <property type="evidence" value="ECO:0007669"/>
    <property type="project" value="TreeGrafter"/>
</dbReference>
<dbReference type="GO" id="GO:0006412">
    <property type="term" value="P:translation"/>
    <property type="evidence" value="ECO:0007669"/>
    <property type="project" value="UniProtKB-KW"/>
</dbReference>
<evidence type="ECO:0000256" key="4">
    <source>
        <dbReference type="ARBA" id="ARBA00022917"/>
    </source>
</evidence>
<dbReference type="InterPro" id="IPR006075">
    <property type="entry name" value="Asn/Gln-tRNA_Trfase_suB/E_cat"/>
</dbReference>
<evidence type="ECO:0000256" key="1">
    <source>
        <dbReference type="ARBA" id="ARBA00022598"/>
    </source>
</evidence>
<dbReference type="InterPro" id="IPR017959">
    <property type="entry name" value="Asn/Gln-tRNA_amidoTrfase_suB/E"/>
</dbReference>
<dbReference type="InterPro" id="IPR023168">
    <property type="entry name" value="GatB_Yqey_C_2"/>
</dbReference>
<name>A0A0G1VGD9_9BACT</name>
<dbReference type="EMBL" id="LCPW01000022">
    <property type="protein sequence ID" value="KKW05365.1"/>
    <property type="molecule type" value="Genomic_DNA"/>
</dbReference>
<dbReference type="InterPro" id="IPR018027">
    <property type="entry name" value="Asn/Gln_amidotransferase"/>
</dbReference>
<dbReference type="AlphaFoldDB" id="A0A0G1VGD9"/>
<dbReference type="Gene3D" id="1.10.10.410">
    <property type="match status" value="1"/>
</dbReference>
<gene>
    <name evidence="8" type="ORF">UY40_C0022G0005</name>
</gene>
<evidence type="ECO:0000256" key="2">
    <source>
        <dbReference type="ARBA" id="ARBA00022741"/>
    </source>
</evidence>
<accession>A0A0G1VGD9</accession>
<dbReference type="PANTHER" id="PTHR11659">
    <property type="entry name" value="GLUTAMYL-TRNA GLN AMIDOTRANSFERASE SUBUNIT B MITOCHONDRIAL AND PROKARYOTIC PET112-RELATED"/>
    <property type="match status" value="1"/>
</dbReference>
<comment type="caution">
    <text evidence="8">The sequence shown here is derived from an EMBL/GenBank/DDBJ whole genome shotgun (WGS) entry which is preliminary data.</text>
</comment>
<dbReference type="PATRIC" id="fig|1618342.3.peg.573"/>
<evidence type="ECO:0000313" key="8">
    <source>
        <dbReference type="EMBL" id="KKW05365.1"/>
    </source>
</evidence>
<dbReference type="Pfam" id="PF02934">
    <property type="entry name" value="GatB_N"/>
    <property type="match status" value="1"/>
</dbReference>
<dbReference type="Pfam" id="PF02637">
    <property type="entry name" value="GatB_Yqey"/>
    <property type="match status" value="1"/>
</dbReference>
<evidence type="ECO:0000259" key="6">
    <source>
        <dbReference type="Pfam" id="PF02637"/>
    </source>
</evidence>
<reference evidence="8 9" key="1">
    <citation type="journal article" date="2015" name="Nature">
        <title>rRNA introns, odd ribosomes, and small enigmatic genomes across a large radiation of phyla.</title>
        <authorList>
            <person name="Brown C.T."/>
            <person name="Hug L.A."/>
            <person name="Thomas B.C."/>
            <person name="Sharon I."/>
            <person name="Castelle C.J."/>
            <person name="Singh A."/>
            <person name="Wilkins M.J."/>
            <person name="Williams K.H."/>
            <person name="Banfield J.F."/>
        </authorList>
    </citation>
    <scope>NUCLEOTIDE SEQUENCE [LARGE SCALE GENOMIC DNA]</scope>
</reference>
<evidence type="ECO:0000256" key="5">
    <source>
        <dbReference type="ARBA" id="ARBA00047913"/>
    </source>
</evidence>
<dbReference type="SUPFAM" id="SSF89095">
    <property type="entry name" value="GatB/YqeY motif"/>
    <property type="match status" value="1"/>
</dbReference>
<dbReference type="InterPro" id="IPR014746">
    <property type="entry name" value="Gln_synth/guanido_kin_cat_dom"/>
</dbReference>
<evidence type="ECO:0000313" key="9">
    <source>
        <dbReference type="Proteomes" id="UP000034119"/>
    </source>
</evidence>
<evidence type="ECO:0000256" key="3">
    <source>
        <dbReference type="ARBA" id="ARBA00022840"/>
    </source>
</evidence>
<protein>
    <submittedName>
        <fullName evidence="8">Aspartyl/glutamyl-tRNA(Asn/Gln) amidotransferase subunit B</fullName>
    </submittedName>
</protein>
<organism evidence="8 9">
    <name type="scientific">candidate division CPR1 bacterium GW2011_GWC1_49_13</name>
    <dbReference type="NCBI Taxonomy" id="1618342"/>
    <lineage>
        <taxon>Bacteria</taxon>
        <taxon>candidate division CPR1</taxon>
    </lineage>
</organism>
<dbReference type="STRING" id="1618342.UY40_C0022G0005"/>
<dbReference type="GO" id="GO:0050567">
    <property type="term" value="F:glutaminyl-tRNA synthase (glutamine-hydrolyzing) activity"/>
    <property type="evidence" value="ECO:0007669"/>
    <property type="project" value="TreeGrafter"/>
</dbReference>
<dbReference type="GO" id="GO:0016740">
    <property type="term" value="F:transferase activity"/>
    <property type="evidence" value="ECO:0007669"/>
    <property type="project" value="UniProtKB-KW"/>
</dbReference>
<keyword evidence="3" id="KW-0067">ATP-binding</keyword>
<dbReference type="InterPro" id="IPR003789">
    <property type="entry name" value="Asn/Gln_tRNA_amidoTrase-B-like"/>
</dbReference>
<dbReference type="SUPFAM" id="SSF55931">
    <property type="entry name" value="Glutamine synthetase/guanido kinase"/>
    <property type="match status" value="1"/>
</dbReference>
<comment type="catalytic activity">
    <reaction evidence="5">
        <text>L-glutamyl-tRNA(Gln) + L-glutamine + ATP + H2O = L-glutaminyl-tRNA(Gln) + L-glutamate + ADP + phosphate + H(+)</text>
        <dbReference type="Rhea" id="RHEA:17521"/>
        <dbReference type="Rhea" id="RHEA-COMP:9681"/>
        <dbReference type="Rhea" id="RHEA-COMP:9684"/>
        <dbReference type="ChEBI" id="CHEBI:15377"/>
        <dbReference type="ChEBI" id="CHEBI:15378"/>
        <dbReference type="ChEBI" id="CHEBI:29985"/>
        <dbReference type="ChEBI" id="CHEBI:30616"/>
        <dbReference type="ChEBI" id="CHEBI:43474"/>
        <dbReference type="ChEBI" id="CHEBI:58359"/>
        <dbReference type="ChEBI" id="CHEBI:78520"/>
        <dbReference type="ChEBI" id="CHEBI:78521"/>
        <dbReference type="ChEBI" id="CHEBI:456216"/>
    </reaction>
</comment>